<dbReference type="AlphaFoldDB" id="A0A5A8CMP5"/>
<gene>
    <name evidence="2" type="ORF">FNF29_02652</name>
</gene>
<comment type="caution">
    <text evidence="2">The sequence shown here is derived from an EMBL/GenBank/DDBJ whole genome shotgun (WGS) entry which is preliminary data.</text>
</comment>
<evidence type="ECO:0000313" key="3">
    <source>
        <dbReference type="Proteomes" id="UP000323011"/>
    </source>
</evidence>
<name>A0A5A8CMP5_CAFRO</name>
<organism evidence="2 3">
    <name type="scientific">Cafeteria roenbergensis</name>
    <name type="common">Marine flagellate</name>
    <dbReference type="NCBI Taxonomy" id="33653"/>
    <lineage>
        <taxon>Eukaryota</taxon>
        <taxon>Sar</taxon>
        <taxon>Stramenopiles</taxon>
        <taxon>Bigyra</taxon>
        <taxon>Opalozoa</taxon>
        <taxon>Bicosoecida</taxon>
        <taxon>Cafeteriaceae</taxon>
        <taxon>Cafeteria</taxon>
    </lineage>
</organism>
<keyword evidence="3" id="KW-1185">Reference proteome</keyword>
<sequence length="463" mass="46223">MEEGSFVNRFDNAAGHPVRAARACRPSADLAAAARSGGDGSPLGSLPTLPSATLPSVAAHQRIADEPLVCLARDLALRCAALARSGELRAPKRLRPTEPAEESGIVSDDENCSSGGDSVDKDHYAAAGASGGPGAGHQTTTSSSRSKRVCAAGTAPEAAARLPSSQGAESACDSAMVPAAEGCMGPPSSSQPATEPSSAAAKAAARRMVAEALPGAVVRSVRSVEGADWVGGGSPLEVWRRDAHHSAQASAASGLQGAVDASVSFLWLLQDGIPAGRIGAAVASLHRRAADLVTRGRIPNHASVPTKVQPRVRLNVTRSALLAVADAAIGRHGPQAASLRAALDAAASAPCHRRPGVFVRFEIVLVAACLGKVSSACGSAGAASTALDASCLAVAASVPSGSHSLEVVPPHLPHGASAPILTVASPCQVSPALIVAVDLPVPARALSHLVQHVASADAGLPAS</sequence>
<feature type="region of interest" description="Disordered" evidence="1">
    <location>
        <begin position="92"/>
        <end position="152"/>
    </location>
</feature>
<evidence type="ECO:0000256" key="1">
    <source>
        <dbReference type="SAM" id="MobiDB-lite"/>
    </source>
</evidence>
<accession>A0A5A8CMP5</accession>
<protein>
    <submittedName>
        <fullName evidence="2">Uncharacterized protein</fullName>
    </submittedName>
</protein>
<proteinExistence type="predicted"/>
<reference evidence="2 3" key="1">
    <citation type="submission" date="2019-07" db="EMBL/GenBank/DDBJ databases">
        <title>Genomes of Cafeteria roenbergensis.</title>
        <authorList>
            <person name="Fischer M.G."/>
            <person name="Hackl T."/>
            <person name="Roman M."/>
        </authorList>
    </citation>
    <scope>NUCLEOTIDE SEQUENCE [LARGE SCALE GENOMIC DNA]</scope>
    <source>
        <strain evidence="2 3">BVI</strain>
    </source>
</reference>
<dbReference type="Proteomes" id="UP000323011">
    <property type="component" value="Unassembled WGS sequence"/>
</dbReference>
<evidence type="ECO:0000313" key="2">
    <source>
        <dbReference type="EMBL" id="KAA0154029.1"/>
    </source>
</evidence>
<dbReference type="EMBL" id="VLTN01000013">
    <property type="protein sequence ID" value="KAA0154029.1"/>
    <property type="molecule type" value="Genomic_DNA"/>
</dbReference>